<name>A0A1H6ZPS0_9GAMM</name>
<accession>A0A1H6ZPS0</accession>
<dbReference type="AlphaFoldDB" id="A0A1H6ZPS0"/>
<sequence length="129" mass="14464">MKRIPIQRKTPLKATTIKASGRRPKMTPARKAAKGEDCTVCFPGCPNARETTVLAHLRMYGGGGMGIKPHDSEAVFADDYCHNLLDGRTHLIPELRAEVNWHECIARALIRTLRRQREKGVLIYKGEEA</sequence>
<reference evidence="1 2" key="1">
    <citation type="submission" date="2016-10" db="EMBL/GenBank/DDBJ databases">
        <authorList>
            <person name="de Groot N.N."/>
        </authorList>
    </citation>
    <scope>NUCLEOTIDE SEQUENCE [LARGE SCALE GENOMIC DNA]</scope>
    <source>
        <strain evidence="1 2">DSM 26515</strain>
    </source>
</reference>
<dbReference type="Pfam" id="PF07102">
    <property type="entry name" value="YbcO"/>
    <property type="match status" value="1"/>
</dbReference>
<dbReference type="InterPro" id="IPR010774">
    <property type="entry name" value="YbcO"/>
</dbReference>
<evidence type="ECO:0000313" key="2">
    <source>
        <dbReference type="Proteomes" id="UP000199420"/>
    </source>
</evidence>
<gene>
    <name evidence="1" type="ORF">SAMN04487997_0198</name>
</gene>
<dbReference type="STRING" id="529704.SAMN02927913_2192"/>
<dbReference type="OrthoDB" id="7068425at2"/>
<proteinExistence type="predicted"/>
<keyword evidence="2" id="KW-1185">Reference proteome</keyword>
<organism evidence="1 2">
    <name type="scientific">Frateuria terrea</name>
    <dbReference type="NCBI Taxonomy" id="529704"/>
    <lineage>
        <taxon>Bacteria</taxon>
        <taxon>Pseudomonadati</taxon>
        <taxon>Pseudomonadota</taxon>
        <taxon>Gammaproteobacteria</taxon>
        <taxon>Lysobacterales</taxon>
        <taxon>Rhodanobacteraceae</taxon>
        <taxon>Frateuria</taxon>
    </lineage>
</organism>
<dbReference type="Proteomes" id="UP000199420">
    <property type="component" value="Unassembled WGS sequence"/>
</dbReference>
<dbReference type="EMBL" id="FNYC01000012">
    <property type="protein sequence ID" value="SEJ55429.1"/>
    <property type="molecule type" value="Genomic_DNA"/>
</dbReference>
<dbReference type="RefSeq" id="WP_091336808.1">
    <property type="nucleotide sequence ID" value="NZ_FNYC01000012.1"/>
</dbReference>
<dbReference type="Gene3D" id="3.30.50.20">
    <property type="entry name" value="prophage-derive protein ybcO"/>
    <property type="match status" value="1"/>
</dbReference>
<protein>
    <submittedName>
        <fullName evidence="1">Uncharacterized protein</fullName>
    </submittedName>
</protein>
<evidence type="ECO:0000313" key="1">
    <source>
        <dbReference type="EMBL" id="SEJ55429.1"/>
    </source>
</evidence>